<dbReference type="Proteomes" id="UP000030758">
    <property type="component" value="Unassembled WGS sequence"/>
</dbReference>
<sequence>MKRRGEYASCNRRCFFTFASNNEYLSKMSMGTACLALASFLALAKSNEVTLEGIVKRLFMRSEMPVSFASLRSNSVIWKDLESVDKSILMTL</sequence>
<reference evidence="2 3" key="1">
    <citation type="journal article" date="2014" name="Nat. Genet.">
        <title>Genome and transcriptome of the porcine whipworm Trichuris suis.</title>
        <authorList>
            <person name="Jex A.R."/>
            <person name="Nejsum P."/>
            <person name="Schwarz E.M."/>
            <person name="Hu L."/>
            <person name="Young N.D."/>
            <person name="Hall R.S."/>
            <person name="Korhonen P.K."/>
            <person name="Liao S."/>
            <person name="Thamsborg S."/>
            <person name="Xia J."/>
            <person name="Xu P."/>
            <person name="Wang S."/>
            <person name="Scheerlinck J.P."/>
            <person name="Hofmann A."/>
            <person name="Sternberg P.W."/>
            <person name="Wang J."/>
            <person name="Gasser R.B."/>
        </authorList>
    </citation>
    <scope>NUCLEOTIDE SEQUENCE [LARGE SCALE GENOMIC DNA]</scope>
    <source>
        <strain evidence="2">DCEP-RM93F</strain>
        <strain evidence="1">DCEP-RM93M</strain>
    </source>
</reference>
<keyword evidence="3" id="KW-1185">Reference proteome</keyword>
<dbReference type="EMBL" id="KL363198">
    <property type="protein sequence ID" value="KFD55666.1"/>
    <property type="molecule type" value="Genomic_DNA"/>
</dbReference>
<evidence type="ECO:0000313" key="1">
    <source>
        <dbReference type="EMBL" id="KFD55666.1"/>
    </source>
</evidence>
<evidence type="ECO:0000313" key="3">
    <source>
        <dbReference type="Proteomes" id="UP000030764"/>
    </source>
</evidence>
<name>A0A085NF31_9BILA</name>
<gene>
    <name evidence="1" type="ORF">M513_03414</name>
    <name evidence="2" type="ORF">M514_03414</name>
</gene>
<dbReference type="EMBL" id="KL367508">
    <property type="protein sequence ID" value="KFD68077.1"/>
    <property type="molecule type" value="Genomic_DNA"/>
</dbReference>
<dbReference type="AlphaFoldDB" id="A0A085NF31"/>
<evidence type="ECO:0000313" key="2">
    <source>
        <dbReference type="EMBL" id="KFD68077.1"/>
    </source>
</evidence>
<accession>A0A085NF31</accession>
<dbReference type="Proteomes" id="UP000030764">
    <property type="component" value="Unassembled WGS sequence"/>
</dbReference>
<protein>
    <submittedName>
        <fullName evidence="2">Uncharacterized protein</fullName>
    </submittedName>
</protein>
<proteinExistence type="predicted"/>
<organism evidence="2">
    <name type="scientific">Trichuris suis</name>
    <name type="common">pig whipworm</name>
    <dbReference type="NCBI Taxonomy" id="68888"/>
    <lineage>
        <taxon>Eukaryota</taxon>
        <taxon>Metazoa</taxon>
        <taxon>Ecdysozoa</taxon>
        <taxon>Nematoda</taxon>
        <taxon>Enoplea</taxon>
        <taxon>Dorylaimia</taxon>
        <taxon>Trichinellida</taxon>
        <taxon>Trichuridae</taxon>
        <taxon>Trichuris</taxon>
    </lineage>
</organism>